<name>A0ABX8BAJ6_9BACT</name>
<protein>
    <submittedName>
        <fullName evidence="5">ABC transporter ATP-binding protein</fullName>
    </submittedName>
</protein>
<evidence type="ECO:0000313" key="5">
    <source>
        <dbReference type="EMBL" id="QUW03952.1"/>
    </source>
</evidence>
<keyword evidence="1" id="KW-0813">Transport</keyword>
<evidence type="ECO:0000256" key="2">
    <source>
        <dbReference type="ARBA" id="ARBA00022741"/>
    </source>
</evidence>
<proteinExistence type="predicted"/>
<dbReference type="PROSITE" id="PS00211">
    <property type="entry name" value="ABC_TRANSPORTER_1"/>
    <property type="match status" value="1"/>
</dbReference>
<dbReference type="PROSITE" id="PS50893">
    <property type="entry name" value="ABC_TRANSPORTER_2"/>
    <property type="match status" value="1"/>
</dbReference>
<dbReference type="GO" id="GO:0005524">
    <property type="term" value="F:ATP binding"/>
    <property type="evidence" value="ECO:0007669"/>
    <property type="project" value="UniProtKB-KW"/>
</dbReference>
<dbReference type="SUPFAM" id="SSF52540">
    <property type="entry name" value="P-loop containing nucleoside triphosphate hydrolases"/>
    <property type="match status" value="1"/>
</dbReference>
<accession>A0ABX8BAJ6</accession>
<evidence type="ECO:0000259" key="4">
    <source>
        <dbReference type="PROSITE" id="PS50893"/>
    </source>
</evidence>
<gene>
    <name evidence="5" type="ORF">J8C06_05750</name>
</gene>
<dbReference type="Gene3D" id="3.40.50.300">
    <property type="entry name" value="P-loop containing nucleotide triphosphate hydrolases"/>
    <property type="match status" value="1"/>
</dbReference>
<dbReference type="InterPro" id="IPR017871">
    <property type="entry name" value="ABC_transporter-like_CS"/>
</dbReference>
<organism evidence="5 6">
    <name type="scientific">Chloracidobacterium validum</name>
    <dbReference type="NCBI Taxonomy" id="2821543"/>
    <lineage>
        <taxon>Bacteria</taxon>
        <taxon>Pseudomonadati</taxon>
        <taxon>Acidobacteriota</taxon>
        <taxon>Terriglobia</taxon>
        <taxon>Terriglobales</taxon>
        <taxon>Acidobacteriaceae</taxon>
        <taxon>Chloracidobacterium</taxon>
    </lineage>
</organism>
<dbReference type="InterPro" id="IPR003593">
    <property type="entry name" value="AAA+_ATPase"/>
</dbReference>
<dbReference type="EMBL" id="CP072648">
    <property type="protein sequence ID" value="QUW03952.1"/>
    <property type="molecule type" value="Genomic_DNA"/>
</dbReference>
<dbReference type="Proteomes" id="UP000676506">
    <property type="component" value="Chromosome 1"/>
</dbReference>
<dbReference type="InterPro" id="IPR017911">
    <property type="entry name" value="MacB-like_ATP-bd"/>
</dbReference>
<keyword evidence="2" id="KW-0547">Nucleotide-binding</keyword>
<evidence type="ECO:0000256" key="3">
    <source>
        <dbReference type="ARBA" id="ARBA00022840"/>
    </source>
</evidence>
<dbReference type="PANTHER" id="PTHR24220:SF659">
    <property type="entry name" value="TRANSPORTER, PUTATIVE-RELATED"/>
    <property type="match status" value="1"/>
</dbReference>
<dbReference type="InterPro" id="IPR003439">
    <property type="entry name" value="ABC_transporter-like_ATP-bd"/>
</dbReference>
<dbReference type="CDD" id="cd03255">
    <property type="entry name" value="ABC_MJ0796_LolCDE_FtsE"/>
    <property type="match status" value="1"/>
</dbReference>
<dbReference type="SMART" id="SM00382">
    <property type="entry name" value="AAA"/>
    <property type="match status" value="1"/>
</dbReference>
<dbReference type="Pfam" id="PF00005">
    <property type="entry name" value="ABC_tran"/>
    <property type="match status" value="1"/>
</dbReference>
<dbReference type="PANTHER" id="PTHR24220">
    <property type="entry name" value="IMPORT ATP-BINDING PROTEIN"/>
    <property type="match status" value="1"/>
</dbReference>
<reference evidence="5 6" key="1">
    <citation type="submission" date="2021-03" db="EMBL/GenBank/DDBJ databases">
        <title>Genomic and phenotypic characterization of Chloracidobacterium isolates provides evidence for multiple species.</title>
        <authorList>
            <person name="Saini M.K."/>
            <person name="Costas A.M.G."/>
            <person name="Tank M."/>
            <person name="Bryant D.A."/>
        </authorList>
    </citation>
    <scope>NUCLEOTIDE SEQUENCE [LARGE SCALE GENOMIC DNA]</scope>
    <source>
        <strain evidence="5 6">BV2-C</strain>
    </source>
</reference>
<keyword evidence="3 5" id="KW-0067">ATP-binding</keyword>
<sequence length="218" mass="24095">MGNTYLPVLKDINLEIRRGELLLLVGPSGCGKTTLLSVLAGILDVDNGVVDVFGTRVDQLSQSRKTIFRQQTIGFIFQQFNLIPTLTATENVAVPLVIQRRPYAEAIERAKHYLELVGLGDRLDHFPTQLSGGQQQRVAIARALVAEPRLVVCDEPTAALDGATGHMVMEMFRKVALSAERAIVVVTHDNRIFSYGDRIAEMLDGRIVDIHDNPDHVK</sequence>
<evidence type="ECO:0000256" key="1">
    <source>
        <dbReference type="ARBA" id="ARBA00022448"/>
    </source>
</evidence>
<keyword evidence="6" id="KW-1185">Reference proteome</keyword>
<dbReference type="InterPro" id="IPR027417">
    <property type="entry name" value="P-loop_NTPase"/>
</dbReference>
<dbReference type="InterPro" id="IPR015854">
    <property type="entry name" value="ABC_transpr_LolD-like"/>
</dbReference>
<feature type="domain" description="ABC transporter" evidence="4">
    <location>
        <begin position="1"/>
        <end position="218"/>
    </location>
</feature>
<evidence type="ECO:0000313" key="6">
    <source>
        <dbReference type="Proteomes" id="UP000676506"/>
    </source>
</evidence>